<name>A0A9P6XUC9_RHIOR</name>
<reference evidence="1" key="1">
    <citation type="journal article" date="2020" name="Microb. Genom.">
        <title>Genetic diversity of clinical and environmental Mucorales isolates obtained from an investigation of mucormycosis cases among solid organ transplant recipients.</title>
        <authorList>
            <person name="Nguyen M.H."/>
            <person name="Kaul D."/>
            <person name="Muto C."/>
            <person name="Cheng S.J."/>
            <person name="Richter R.A."/>
            <person name="Bruno V.M."/>
            <person name="Liu G."/>
            <person name="Beyhan S."/>
            <person name="Sundermann A.J."/>
            <person name="Mounaud S."/>
            <person name="Pasculle A.W."/>
            <person name="Nierman W.C."/>
            <person name="Driscoll E."/>
            <person name="Cumbie R."/>
            <person name="Clancy C.J."/>
            <person name="Dupont C.L."/>
        </authorList>
    </citation>
    <scope>NUCLEOTIDE SEQUENCE</scope>
    <source>
        <strain evidence="1">GL16</strain>
    </source>
</reference>
<evidence type="ECO:0000313" key="2">
    <source>
        <dbReference type="Proteomes" id="UP000717996"/>
    </source>
</evidence>
<sequence>MRAEDHSRSLGYRWNPAKCVVLNCPSDHGGRRMKLYGSPIPKEPSFSYLGVPFSPQGKISTDLLLRRNTASALAAMRYTLMPIGIRSPKFSRLTASRLYATFIRSKFEYGLCLCTFTTKQVALLEKAQDQCLRMAFGGHRTASTTVFKHLVNLPSMKERSTTLVFKFILRVHFLPEDTLLSILRSFINDLPPTTRTRFRWPTLLTSNSIWSNPALTENHASTADKINYLSSPASVRRTVVAYRTQVLTSIYRKPKPPVLLSACRPYLGIDPILTLPMSTYDRSRLVRWRMGWLPGRPKACRCGHTHASRAHLLNCLRVATRLDVATNTRPNPLDYVLNQLPRKIPPTPSSLLFSRWSSWWPTICQIMLEIEQICKPEGEYTTEAADVSGKILLDKLRPVSTESSSLLISPVD</sequence>
<gene>
    <name evidence="1" type="ORF">G6F51_013158</name>
</gene>
<dbReference type="EMBL" id="JAANIT010004706">
    <property type="protein sequence ID" value="KAG1532329.1"/>
    <property type="molecule type" value="Genomic_DNA"/>
</dbReference>
<accession>A0A9P6XUC9</accession>
<proteinExistence type="predicted"/>
<dbReference type="AlphaFoldDB" id="A0A9P6XUC9"/>
<comment type="caution">
    <text evidence="1">The sequence shown here is derived from an EMBL/GenBank/DDBJ whole genome shotgun (WGS) entry which is preliminary data.</text>
</comment>
<evidence type="ECO:0000313" key="1">
    <source>
        <dbReference type="EMBL" id="KAG1532329.1"/>
    </source>
</evidence>
<protein>
    <submittedName>
        <fullName evidence="1">Uncharacterized protein</fullName>
    </submittedName>
</protein>
<dbReference type="Proteomes" id="UP000717996">
    <property type="component" value="Unassembled WGS sequence"/>
</dbReference>
<organism evidence="1 2">
    <name type="scientific">Rhizopus oryzae</name>
    <name type="common">Mucormycosis agent</name>
    <name type="synonym">Rhizopus arrhizus var. delemar</name>
    <dbReference type="NCBI Taxonomy" id="64495"/>
    <lineage>
        <taxon>Eukaryota</taxon>
        <taxon>Fungi</taxon>
        <taxon>Fungi incertae sedis</taxon>
        <taxon>Mucoromycota</taxon>
        <taxon>Mucoromycotina</taxon>
        <taxon>Mucoromycetes</taxon>
        <taxon>Mucorales</taxon>
        <taxon>Mucorineae</taxon>
        <taxon>Rhizopodaceae</taxon>
        <taxon>Rhizopus</taxon>
    </lineage>
</organism>